<dbReference type="GeneID" id="63826196"/>
<dbReference type="AlphaFoldDB" id="A0A165DRK4"/>
<sequence>MQWKSAPPDIQEHAVGPQHACHNDENCPYREELDSVQEIAAAENERANRLSEEVQNEKERSSSLEREVQRLEQIAGEQRSEATRLEELAVEAQKERNIANEKVQRLRCKVEMSKQEVDRACRLLESTRMELDQTRRQFDAAMQERASMKELLETRRMEADAGFAYSNTADACSEQDIVRLVKSLNSEVFQVVKGLVDSFAAGSPESSSQLAEERAVRRVGSSMVEILRGSPRDDTIILEIALQQTIVLILQGIISAWDPLTLDKKPFDEIFNRMIRLENQSVAGRWRALTRKYLQPTSSEENHWAANYIQRLTKYVTSILIVAGGDGHVPGHVEESLGVLVRMAIQLRSMIGERTVGSNYSIILVKSNVTFAPAVMEDGFADKIKPAQAGEPVLCPYELGLKRMEKDADTKGVHEVILVKPKVILASFISELQLNSGEGSQ</sequence>
<dbReference type="Proteomes" id="UP000076871">
    <property type="component" value="Unassembled WGS sequence"/>
</dbReference>
<accession>A0A165DRK4</accession>
<name>A0A165DRK4_9APHY</name>
<dbReference type="STRING" id="1314785.A0A165DRK4"/>
<feature type="region of interest" description="Disordered" evidence="1">
    <location>
        <begin position="44"/>
        <end position="67"/>
    </location>
</feature>
<evidence type="ECO:0000256" key="1">
    <source>
        <dbReference type="SAM" id="MobiDB-lite"/>
    </source>
</evidence>
<protein>
    <submittedName>
        <fullName evidence="2">Uncharacterized protein</fullName>
    </submittedName>
</protein>
<dbReference type="InParanoid" id="A0A165DRK4"/>
<reference evidence="2 3" key="1">
    <citation type="journal article" date="2016" name="Mol. Biol. Evol.">
        <title>Comparative Genomics of Early-Diverging Mushroom-Forming Fungi Provides Insights into the Origins of Lignocellulose Decay Capabilities.</title>
        <authorList>
            <person name="Nagy L.G."/>
            <person name="Riley R."/>
            <person name="Tritt A."/>
            <person name="Adam C."/>
            <person name="Daum C."/>
            <person name="Floudas D."/>
            <person name="Sun H."/>
            <person name="Yadav J.S."/>
            <person name="Pangilinan J."/>
            <person name="Larsson K.H."/>
            <person name="Matsuura K."/>
            <person name="Barry K."/>
            <person name="Labutti K."/>
            <person name="Kuo R."/>
            <person name="Ohm R.A."/>
            <person name="Bhattacharya S.S."/>
            <person name="Shirouzu T."/>
            <person name="Yoshinaga Y."/>
            <person name="Martin F.M."/>
            <person name="Grigoriev I.V."/>
            <person name="Hibbett D.S."/>
        </authorList>
    </citation>
    <scope>NUCLEOTIDE SEQUENCE [LARGE SCALE GENOMIC DNA]</scope>
    <source>
        <strain evidence="2 3">93-53</strain>
    </source>
</reference>
<gene>
    <name evidence="2" type="ORF">LAESUDRAFT_727125</name>
</gene>
<proteinExistence type="predicted"/>
<dbReference type="RefSeq" id="XP_040763218.1">
    <property type="nucleotide sequence ID" value="XM_040909167.1"/>
</dbReference>
<dbReference type="OrthoDB" id="3222645at2759"/>
<feature type="region of interest" description="Disordered" evidence="1">
    <location>
        <begin position="1"/>
        <end position="26"/>
    </location>
</feature>
<dbReference type="EMBL" id="KV427630">
    <property type="protein sequence ID" value="KZT05478.1"/>
    <property type="molecule type" value="Genomic_DNA"/>
</dbReference>
<evidence type="ECO:0000313" key="3">
    <source>
        <dbReference type="Proteomes" id="UP000076871"/>
    </source>
</evidence>
<keyword evidence="3" id="KW-1185">Reference proteome</keyword>
<evidence type="ECO:0000313" key="2">
    <source>
        <dbReference type="EMBL" id="KZT05478.1"/>
    </source>
</evidence>
<organism evidence="2 3">
    <name type="scientific">Laetiporus sulphureus 93-53</name>
    <dbReference type="NCBI Taxonomy" id="1314785"/>
    <lineage>
        <taxon>Eukaryota</taxon>
        <taxon>Fungi</taxon>
        <taxon>Dikarya</taxon>
        <taxon>Basidiomycota</taxon>
        <taxon>Agaricomycotina</taxon>
        <taxon>Agaricomycetes</taxon>
        <taxon>Polyporales</taxon>
        <taxon>Laetiporus</taxon>
    </lineage>
</organism>